<feature type="non-terminal residue" evidence="1">
    <location>
        <position position="1"/>
    </location>
</feature>
<organism evidence="1">
    <name type="scientific">marine sediment metagenome</name>
    <dbReference type="NCBI Taxonomy" id="412755"/>
    <lineage>
        <taxon>unclassified sequences</taxon>
        <taxon>metagenomes</taxon>
        <taxon>ecological metagenomes</taxon>
    </lineage>
</organism>
<dbReference type="InterPro" id="IPR036278">
    <property type="entry name" value="Sialidase_sf"/>
</dbReference>
<protein>
    <recommendedName>
        <fullName evidence="2">Sialidase domain-containing protein</fullName>
    </recommendedName>
</protein>
<accession>X1QEI4</accession>
<reference evidence="1" key="1">
    <citation type="journal article" date="2014" name="Front. Microbiol.">
        <title>High frequency of phylogenetically diverse reductive dehalogenase-homologous genes in deep subseafloor sedimentary metagenomes.</title>
        <authorList>
            <person name="Kawai M."/>
            <person name="Futagami T."/>
            <person name="Toyoda A."/>
            <person name="Takaki Y."/>
            <person name="Nishi S."/>
            <person name="Hori S."/>
            <person name="Arai W."/>
            <person name="Tsubouchi T."/>
            <person name="Morono Y."/>
            <person name="Uchiyama I."/>
            <person name="Ito T."/>
            <person name="Fujiyama A."/>
            <person name="Inagaki F."/>
            <person name="Takami H."/>
        </authorList>
    </citation>
    <scope>NUCLEOTIDE SEQUENCE</scope>
    <source>
        <strain evidence="1">Expedition CK06-06</strain>
    </source>
</reference>
<evidence type="ECO:0000313" key="1">
    <source>
        <dbReference type="EMBL" id="GAI49430.1"/>
    </source>
</evidence>
<proteinExistence type="predicted"/>
<name>X1QEI4_9ZZZZ</name>
<gene>
    <name evidence="1" type="ORF">S06H3_61065</name>
</gene>
<dbReference type="EMBL" id="BARV01039956">
    <property type="protein sequence ID" value="GAI49430.1"/>
    <property type="molecule type" value="Genomic_DNA"/>
</dbReference>
<dbReference type="Gene3D" id="2.120.10.10">
    <property type="match status" value="1"/>
</dbReference>
<dbReference type="AlphaFoldDB" id="X1QEI4"/>
<dbReference type="SUPFAM" id="SSF50939">
    <property type="entry name" value="Sialidases"/>
    <property type="match status" value="1"/>
</dbReference>
<dbReference type="CDD" id="cd15482">
    <property type="entry name" value="Sialidase_non-viral"/>
    <property type="match status" value="1"/>
</dbReference>
<sequence length="134" mass="14722">TDVIELAVLPGEEGTLYAAQRPQMCFSVSKDRGNTWSVSKPIGFPGHCPYFLRTRDGIILLAHRVPSTSLHLSLDECKTWSKNIPIDSVGGAYPSMVNLKDGSVLIVYYEEGAGSSIRCKRLRATKSGIEWLPP</sequence>
<comment type="caution">
    <text evidence="1">The sequence shown here is derived from an EMBL/GenBank/DDBJ whole genome shotgun (WGS) entry which is preliminary data.</text>
</comment>
<evidence type="ECO:0008006" key="2">
    <source>
        <dbReference type="Google" id="ProtNLM"/>
    </source>
</evidence>